<dbReference type="InterPro" id="IPR010982">
    <property type="entry name" value="Lambda_DNA-bd_dom_sf"/>
</dbReference>
<evidence type="ECO:0000259" key="1">
    <source>
        <dbReference type="PROSITE" id="PS50943"/>
    </source>
</evidence>
<dbReference type="SUPFAM" id="SSF47413">
    <property type="entry name" value="lambda repressor-like DNA-binding domains"/>
    <property type="match status" value="1"/>
</dbReference>
<dbReference type="InterPro" id="IPR001387">
    <property type="entry name" value="Cro/C1-type_HTH"/>
</dbReference>
<dbReference type="Pfam" id="PF13560">
    <property type="entry name" value="HTH_31"/>
    <property type="match status" value="1"/>
</dbReference>
<dbReference type="GO" id="GO:0003677">
    <property type="term" value="F:DNA binding"/>
    <property type="evidence" value="ECO:0007669"/>
    <property type="project" value="InterPro"/>
</dbReference>
<dbReference type="OrthoDB" id="5462911at2"/>
<gene>
    <name evidence="2" type="ORF">NS226_10755</name>
</gene>
<dbReference type="PROSITE" id="PS50943">
    <property type="entry name" value="HTH_CROC1"/>
    <property type="match status" value="1"/>
</dbReference>
<dbReference type="CDD" id="cd00093">
    <property type="entry name" value="HTH_XRE"/>
    <property type="match status" value="1"/>
</dbReference>
<feature type="domain" description="HTH cro/C1-type" evidence="1">
    <location>
        <begin position="24"/>
        <end position="79"/>
    </location>
</feature>
<accession>A0A175R971</accession>
<dbReference type="PATRIC" id="fig|401562.3.peg.1649"/>
<evidence type="ECO:0000313" key="3">
    <source>
        <dbReference type="Proteomes" id="UP000078272"/>
    </source>
</evidence>
<dbReference type="Proteomes" id="UP000078272">
    <property type="component" value="Unassembled WGS sequence"/>
</dbReference>
<sequence>MATQTVLAEDMARQRLRKEGGAWLRSRREAAGLSQRELAERVEVGYYTFVSQIEAGRGRIPAERYSTWASALDMNARDFVRNIMAYYEPSTYEILFGEEGRA</sequence>
<dbReference type="EMBL" id="LDPZ01000021">
    <property type="protein sequence ID" value="KTQ95618.1"/>
    <property type="molecule type" value="Genomic_DNA"/>
</dbReference>
<reference evidence="2 3" key="1">
    <citation type="journal article" date="2016" name="Front. Microbiol.">
        <title>Genomic Resource of Rice Seed Associated Bacteria.</title>
        <authorList>
            <person name="Midha S."/>
            <person name="Bansal K."/>
            <person name="Sharma S."/>
            <person name="Kumar N."/>
            <person name="Patil P.P."/>
            <person name="Chaudhry V."/>
            <person name="Patil P.B."/>
        </authorList>
    </citation>
    <scope>NUCLEOTIDE SEQUENCE [LARGE SCALE GENOMIC DNA]</scope>
    <source>
        <strain evidence="2 3">NS226</strain>
    </source>
</reference>
<protein>
    <submittedName>
        <fullName evidence="2">Cro/Cl family transcriptional regulator</fullName>
    </submittedName>
</protein>
<organism evidence="2 3">
    <name type="scientific">Aureimonas ureilytica</name>
    <dbReference type="NCBI Taxonomy" id="401562"/>
    <lineage>
        <taxon>Bacteria</taxon>
        <taxon>Pseudomonadati</taxon>
        <taxon>Pseudomonadota</taxon>
        <taxon>Alphaproteobacteria</taxon>
        <taxon>Hyphomicrobiales</taxon>
        <taxon>Aurantimonadaceae</taxon>
        <taxon>Aureimonas</taxon>
    </lineage>
</organism>
<dbReference type="SMART" id="SM00530">
    <property type="entry name" value="HTH_XRE"/>
    <property type="match status" value="1"/>
</dbReference>
<name>A0A175R971_9HYPH</name>
<dbReference type="AlphaFoldDB" id="A0A175R971"/>
<dbReference type="Gene3D" id="1.10.260.40">
    <property type="entry name" value="lambda repressor-like DNA-binding domains"/>
    <property type="match status" value="1"/>
</dbReference>
<evidence type="ECO:0000313" key="2">
    <source>
        <dbReference type="EMBL" id="KTQ95618.1"/>
    </source>
</evidence>
<dbReference type="RefSeq" id="WP_058635000.1">
    <property type="nucleotide sequence ID" value="NZ_LDPZ01000021.1"/>
</dbReference>
<proteinExistence type="predicted"/>
<comment type="caution">
    <text evidence="2">The sequence shown here is derived from an EMBL/GenBank/DDBJ whole genome shotgun (WGS) entry which is preliminary data.</text>
</comment>